<dbReference type="Gene3D" id="3.30.110.170">
    <property type="entry name" value="Protein of unknown function (DUF541), domain 1"/>
    <property type="match status" value="1"/>
</dbReference>
<dbReference type="InterPro" id="IPR007497">
    <property type="entry name" value="SIMPL/DUF541"/>
</dbReference>
<organism evidence="1 2">
    <name type="scientific">Candidatus Azambacteria bacterium GW2011_GWB1_42_17</name>
    <dbReference type="NCBI Taxonomy" id="1618615"/>
    <lineage>
        <taxon>Bacteria</taxon>
        <taxon>Candidatus Azamiibacteriota</taxon>
    </lineage>
</organism>
<name>A0A0G0Z6P2_9BACT</name>
<dbReference type="Pfam" id="PF04402">
    <property type="entry name" value="SIMPL"/>
    <property type="match status" value="1"/>
</dbReference>
<dbReference type="AlphaFoldDB" id="A0A0G0Z6P2"/>
<dbReference type="Proteomes" id="UP000033986">
    <property type="component" value="Unassembled WGS sequence"/>
</dbReference>
<proteinExistence type="predicted"/>
<sequence>MFDYNKLPKPEQKIVFATFILLALFLIFAGLNQLVDAWNNYRNAGATNIYQTVSFTGEGKVKAAPDAARVEIGLFTEGKDSISVQNENSQKMNAVIDFLKNKQNIAEADIKTSNYSLSPKYDYVKGKSTLSGYVLNQNVSVTVHKLDKIGEILDGAVDSGANRIDSVSLFIENPEALRGKAREEAVKMAKEKAQLASKTAGFGLGRLVNFSENFSGEPPVFFEALGKGGAAPAPQIEPGSEEIKVSVTLIYLLK</sequence>
<dbReference type="InterPro" id="IPR052022">
    <property type="entry name" value="26kDa_periplasmic_antigen"/>
</dbReference>
<dbReference type="PANTHER" id="PTHR34387">
    <property type="entry name" value="SLR1258 PROTEIN"/>
    <property type="match status" value="1"/>
</dbReference>
<evidence type="ECO:0000313" key="2">
    <source>
        <dbReference type="Proteomes" id="UP000033986"/>
    </source>
</evidence>
<dbReference type="GO" id="GO:0006974">
    <property type="term" value="P:DNA damage response"/>
    <property type="evidence" value="ECO:0007669"/>
    <property type="project" value="TreeGrafter"/>
</dbReference>
<accession>A0A0G0Z6P2</accession>
<reference evidence="1 2" key="1">
    <citation type="journal article" date="2015" name="Nature">
        <title>rRNA introns, odd ribosomes, and small enigmatic genomes across a large radiation of phyla.</title>
        <authorList>
            <person name="Brown C.T."/>
            <person name="Hug L.A."/>
            <person name="Thomas B.C."/>
            <person name="Sharon I."/>
            <person name="Castelle C.J."/>
            <person name="Singh A."/>
            <person name="Wilkins M.J."/>
            <person name="Williams K.H."/>
            <person name="Banfield J.F."/>
        </authorList>
    </citation>
    <scope>NUCLEOTIDE SEQUENCE [LARGE SCALE GENOMIC DNA]</scope>
</reference>
<dbReference type="Gene3D" id="3.30.70.2970">
    <property type="entry name" value="Protein of unknown function (DUF541), domain 2"/>
    <property type="match status" value="1"/>
</dbReference>
<protein>
    <recommendedName>
        <fullName evidence="3">26 kDa periplasmic immunogenic protein</fullName>
    </recommendedName>
</protein>
<dbReference type="EMBL" id="LCDB01000009">
    <property type="protein sequence ID" value="KKS44355.1"/>
    <property type="molecule type" value="Genomic_DNA"/>
</dbReference>
<gene>
    <name evidence="1" type="ORF">UV07_C0009G0014</name>
</gene>
<evidence type="ECO:0000313" key="1">
    <source>
        <dbReference type="EMBL" id="KKS44355.1"/>
    </source>
</evidence>
<evidence type="ECO:0008006" key="3">
    <source>
        <dbReference type="Google" id="ProtNLM"/>
    </source>
</evidence>
<dbReference type="PANTHER" id="PTHR34387:SF1">
    <property type="entry name" value="PERIPLASMIC IMMUNOGENIC PROTEIN"/>
    <property type="match status" value="1"/>
</dbReference>
<comment type="caution">
    <text evidence="1">The sequence shown here is derived from an EMBL/GenBank/DDBJ whole genome shotgun (WGS) entry which is preliminary data.</text>
</comment>